<keyword evidence="2" id="KW-0004">4Fe-4S</keyword>
<feature type="domain" description="Helicase ATP-binding" evidence="17">
    <location>
        <begin position="180"/>
        <end position="439"/>
    </location>
</feature>
<evidence type="ECO:0000256" key="11">
    <source>
        <dbReference type="ARBA" id="ARBA00023125"/>
    </source>
</evidence>
<keyword evidence="11" id="KW-0238">DNA-binding</keyword>
<dbReference type="InterPro" id="IPR011604">
    <property type="entry name" value="PDDEXK-like_dom_sf"/>
</dbReference>
<evidence type="ECO:0000256" key="8">
    <source>
        <dbReference type="ARBA" id="ARBA00022840"/>
    </source>
</evidence>
<evidence type="ECO:0000256" key="4">
    <source>
        <dbReference type="ARBA" id="ARBA00022741"/>
    </source>
</evidence>
<keyword evidence="19" id="KW-1185">Reference proteome</keyword>
<dbReference type="InterPro" id="IPR014001">
    <property type="entry name" value="Helicase_ATP-bd"/>
</dbReference>
<dbReference type="Gene3D" id="1.10.30.20">
    <property type="entry name" value="Bacterial XPD DNA helicase, FeS cluster domain"/>
    <property type="match status" value="1"/>
</dbReference>
<reference evidence="18 19" key="2">
    <citation type="submission" date="2023-06" db="EMBL/GenBank/DDBJ databases">
        <title>Identification and characterization of horizontal gene transfer across gut microbiota members of farm animals based on homology search.</title>
        <authorList>
            <person name="Schwarzerova J."/>
            <person name="Nykrynova M."/>
            <person name="Jureckova K."/>
            <person name="Cejkova D."/>
            <person name="Rychlik I."/>
        </authorList>
    </citation>
    <scope>NUCLEOTIDE SEQUENCE [LARGE SCALE GENOMIC DNA]</scope>
    <source>
        <strain evidence="18 19">ET39</strain>
    </source>
</reference>
<comment type="similarity">
    <text evidence="14">Belongs to the helicase family. DinG subfamily.</text>
</comment>
<dbReference type="SMART" id="SM00488">
    <property type="entry name" value="DEXDc2"/>
    <property type="match status" value="1"/>
</dbReference>
<dbReference type="Pfam" id="PF00270">
    <property type="entry name" value="DEAD"/>
    <property type="match status" value="1"/>
</dbReference>
<dbReference type="InterPro" id="IPR010614">
    <property type="entry name" value="RAD3-like_helicase_DEAD"/>
</dbReference>
<dbReference type="InterPro" id="IPR006554">
    <property type="entry name" value="Helicase-like_DEXD_c2"/>
</dbReference>
<dbReference type="EC" id="5.6.2.3" evidence="15"/>
<evidence type="ECO:0000256" key="1">
    <source>
        <dbReference type="ARBA" id="ARBA00001966"/>
    </source>
</evidence>
<comment type="cofactor">
    <cofactor evidence="1">
        <name>[4Fe-4S] cluster</name>
        <dbReference type="ChEBI" id="CHEBI:49883"/>
    </cofactor>
</comment>
<evidence type="ECO:0000256" key="7">
    <source>
        <dbReference type="ARBA" id="ARBA00022806"/>
    </source>
</evidence>
<keyword evidence="4" id="KW-0547">Nucleotide-binding</keyword>
<evidence type="ECO:0000256" key="2">
    <source>
        <dbReference type="ARBA" id="ARBA00022485"/>
    </source>
</evidence>
<dbReference type="Pfam" id="PF06733">
    <property type="entry name" value="DEAD_2"/>
    <property type="match status" value="1"/>
</dbReference>
<name>A0ABT7UBD4_9FIRM</name>
<dbReference type="PANTHER" id="PTHR11472:SF34">
    <property type="entry name" value="REGULATOR OF TELOMERE ELONGATION HELICASE 1"/>
    <property type="match status" value="1"/>
</dbReference>
<reference evidence="19" key="1">
    <citation type="submission" date="2023-06" db="EMBL/GenBank/DDBJ databases">
        <title>Identification and characterization of horizontal gene transfer across gut microbiota members of farm animals based on homology search.</title>
        <authorList>
            <person name="Zeman M."/>
            <person name="Kubasova T."/>
            <person name="Jahodarova E."/>
            <person name="Nykrynova M."/>
            <person name="Rychlik I."/>
        </authorList>
    </citation>
    <scope>NUCLEOTIDE SEQUENCE [LARGE SCALE GENOMIC DNA]</scope>
    <source>
        <strain evidence="19">ET39</strain>
    </source>
</reference>
<evidence type="ECO:0000256" key="6">
    <source>
        <dbReference type="ARBA" id="ARBA00022801"/>
    </source>
</evidence>
<dbReference type="InterPro" id="IPR014013">
    <property type="entry name" value="Helic_SF1/SF2_ATP-bd_DinG/Rad3"/>
</dbReference>
<keyword evidence="8" id="KW-0067">ATP-binding</keyword>
<dbReference type="SMART" id="SM00487">
    <property type="entry name" value="DEXDc"/>
    <property type="match status" value="1"/>
</dbReference>
<dbReference type="EMBL" id="JAUDCG010000015">
    <property type="protein sequence ID" value="MDM8156932.1"/>
    <property type="molecule type" value="Genomic_DNA"/>
</dbReference>
<dbReference type="SMART" id="SM00491">
    <property type="entry name" value="HELICc2"/>
    <property type="match status" value="1"/>
</dbReference>
<keyword evidence="5" id="KW-0227">DNA damage</keyword>
<dbReference type="RefSeq" id="WP_289607397.1">
    <property type="nucleotide sequence ID" value="NZ_JAUDCG010000015.1"/>
</dbReference>
<dbReference type="PANTHER" id="PTHR11472">
    <property type="entry name" value="DNA REPAIR DEAD HELICASE RAD3/XP-D SUBFAMILY MEMBER"/>
    <property type="match status" value="1"/>
</dbReference>
<evidence type="ECO:0000256" key="13">
    <source>
        <dbReference type="ARBA" id="ARBA00023235"/>
    </source>
</evidence>
<dbReference type="GO" id="GO:0016787">
    <property type="term" value="F:hydrolase activity"/>
    <property type="evidence" value="ECO:0007669"/>
    <property type="project" value="UniProtKB-KW"/>
</dbReference>
<dbReference type="InterPro" id="IPR042493">
    <property type="entry name" value="XPD_DNA_FeS"/>
</dbReference>
<evidence type="ECO:0000256" key="10">
    <source>
        <dbReference type="ARBA" id="ARBA00023014"/>
    </source>
</evidence>
<comment type="catalytic activity">
    <reaction evidence="16">
        <text>ATP + H2O = ADP + phosphate + H(+)</text>
        <dbReference type="Rhea" id="RHEA:13065"/>
        <dbReference type="ChEBI" id="CHEBI:15377"/>
        <dbReference type="ChEBI" id="CHEBI:15378"/>
        <dbReference type="ChEBI" id="CHEBI:30616"/>
        <dbReference type="ChEBI" id="CHEBI:43474"/>
        <dbReference type="ChEBI" id="CHEBI:456216"/>
        <dbReference type="EC" id="5.6.2.3"/>
    </reaction>
</comment>
<proteinExistence type="inferred from homology"/>
<protein>
    <recommendedName>
        <fullName evidence="15">DNA 5'-3' helicase</fullName>
        <ecNumber evidence="15">5.6.2.3</ecNumber>
    </recommendedName>
</protein>
<comment type="caution">
    <text evidence="18">The sequence shown here is derived from an EMBL/GenBank/DDBJ whole genome shotgun (WGS) entry which is preliminary data.</text>
</comment>
<keyword evidence="12" id="KW-0234">DNA repair</keyword>
<dbReference type="Gene3D" id="3.40.50.300">
    <property type="entry name" value="P-loop containing nucleotide triphosphate hydrolases"/>
    <property type="match status" value="2"/>
</dbReference>
<dbReference type="PROSITE" id="PS51193">
    <property type="entry name" value="HELICASE_ATP_BIND_2"/>
    <property type="match status" value="1"/>
</dbReference>
<evidence type="ECO:0000313" key="18">
    <source>
        <dbReference type="EMBL" id="MDM8156932.1"/>
    </source>
</evidence>
<evidence type="ECO:0000256" key="5">
    <source>
        <dbReference type="ARBA" id="ARBA00022763"/>
    </source>
</evidence>
<evidence type="ECO:0000256" key="3">
    <source>
        <dbReference type="ARBA" id="ARBA00022723"/>
    </source>
</evidence>
<dbReference type="SUPFAM" id="SSF52540">
    <property type="entry name" value="P-loop containing nucleoside triphosphate hydrolases"/>
    <property type="match status" value="2"/>
</dbReference>
<organism evidence="18 19">
    <name type="scientific">Amedibacillus dolichus</name>
    <dbReference type="NCBI Taxonomy" id="31971"/>
    <lineage>
        <taxon>Bacteria</taxon>
        <taxon>Bacillati</taxon>
        <taxon>Bacillota</taxon>
        <taxon>Erysipelotrichia</taxon>
        <taxon>Erysipelotrichales</taxon>
        <taxon>Erysipelotrichaceae</taxon>
        <taxon>Amedibacillus</taxon>
    </lineage>
</organism>
<evidence type="ECO:0000259" key="17">
    <source>
        <dbReference type="PROSITE" id="PS51193"/>
    </source>
</evidence>
<gene>
    <name evidence="18" type="ORF">QUV96_04685</name>
</gene>
<dbReference type="Proteomes" id="UP001529340">
    <property type="component" value="Unassembled WGS sequence"/>
</dbReference>
<keyword evidence="13" id="KW-0413">Isomerase</keyword>
<keyword evidence="10" id="KW-0411">Iron-sulfur</keyword>
<evidence type="ECO:0000256" key="16">
    <source>
        <dbReference type="ARBA" id="ARBA00048954"/>
    </source>
</evidence>
<accession>A0ABT7UBD4</accession>
<sequence length="780" mass="90174">MFTCRISVHELVETSYLQGSLTSSGMSVQRAQLGARIHRQLQASRPDGYQSEVYFRHESVCDDITIVVEGRADGIYTKEDPVIIEEIKSTLLPYDQIDDSIFVHFAQCYVYAYFYLLQQEECASLIARVTYHQAESGQSKHFDHVRTREELTAFYEELIANYRKWAVLQRDLHIAAKTSAKAIAFPFESYRPHQREFAAWVYQSILRHDSLMVQAPTGIGKTVSTLFPALKAIGEGKCEKVFYLSAKSVTAKVARDTMRLFYDQQLSLKSVSLTAKDKMCLLEERNCEECPYADNYYGRVRPVLYALLQTQDALDSDCFRQVGKEHTLCPFELSLDASNYASLIICDYNYVFDPSVYLRRYFEDKGRYVFLIDEAHNLVDRARNMYSSELCRSDVETLRTRIPQAPGPLTHAIDRLLTAFARLEKNCNDSVVSQKEPMEDLYQLVNSVINECDAFLQMEKDFPQRSDVLVLYFQLIDFRRVYEYYDENFITWYAASQEDCRVRIFCMNPANQIQARIAHGISAIYFSATLSPSLYYAELLGEKEKAKRVALPSIFGREQCALLIHNAISTRYPHRRSSLPAIVHTIYHSVHPKPGNYIIFFPSYRYMEEGAALFQQHFPDMHVHLQKSGMNEEERHAFLERFEQQEGWQLYFCVLGGMFAEGIDFRGDRLIGAVIIGVGLPQINVESDFIRDHFNEQGVDGYHYAYTYPGMNKVLQAMGRVIRTKKDKGILVLIDDRYGSALYRSLFPAHYRHARYVQDALTIEEQLTDFWNDSQQSGQF</sequence>
<dbReference type="InterPro" id="IPR045028">
    <property type="entry name" value="DinG/Rad3-like"/>
</dbReference>
<evidence type="ECO:0000313" key="19">
    <source>
        <dbReference type="Proteomes" id="UP001529340"/>
    </source>
</evidence>
<dbReference type="InterPro" id="IPR011545">
    <property type="entry name" value="DEAD/DEAH_box_helicase_dom"/>
</dbReference>
<evidence type="ECO:0000256" key="12">
    <source>
        <dbReference type="ARBA" id="ARBA00023204"/>
    </source>
</evidence>
<keyword evidence="9" id="KW-0408">Iron</keyword>
<keyword evidence="6 18" id="KW-0378">Hydrolase</keyword>
<keyword evidence="7 18" id="KW-0347">Helicase</keyword>
<dbReference type="Pfam" id="PF13307">
    <property type="entry name" value="Helicase_C_2"/>
    <property type="match status" value="1"/>
</dbReference>
<dbReference type="InterPro" id="IPR027417">
    <property type="entry name" value="P-loop_NTPase"/>
</dbReference>
<dbReference type="Gene3D" id="3.90.320.10">
    <property type="match status" value="1"/>
</dbReference>
<dbReference type="Gene3D" id="1.10.275.40">
    <property type="match status" value="1"/>
</dbReference>
<dbReference type="InterPro" id="IPR006555">
    <property type="entry name" value="ATP-dep_Helicase_C"/>
</dbReference>
<evidence type="ECO:0000256" key="15">
    <source>
        <dbReference type="ARBA" id="ARBA00044969"/>
    </source>
</evidence>
<evidence type="ECO:0000256" key="14">
    <source>
        <dbReference type="ARBA" id="ARBA00038058"/>
    </source>
</evidence>
<dbReference type="GO" id="GO:0003678">
    <property type="term" value="F:DNA helicase activity"/>
    <property type="evidence" value="ECO:0007669"/>
    <property type="project" value="UniProtKB-EC"/>
</dbReference>
<evidence type="ECO:0000256" key="9">
    <source>
        <dbReference type="ARBA" id="ARBA00023004"/>
    </source>
</evidence>
<keyword evidence="3" id="KW-0479">Metal-binding</keyword>